<feature type="transmembrane region" description="Helical" evidence="7">
    <location>
        <begin position="73"/>
        <end position="95"/>
    </location>
</feature>
<name>A0A1Q8Q413_9BACI</name>
<evidence type="ECO:0000313" key="9">
    <source>
        <dbReference type="Proteomes" id="UP000185568"/>
    </source>
</evidence>
<comment type="caution">
    <text evidence="8">The sequence shown here is derived from an EMBL/GenBank/DDBJ whole genome shotgun (WGS) entry which is preliminary data.</text>
</comment>
<feature type="transmembrane region" description="Helical" evidence="7">
    <location>
        <begin position="6"/>
        <end position="25"/>
    </location>
</feature>
<organism evidence="8 9">
    <name type="scientific">Domibacillus antri</name>
    <dbReference type="NCBI Taxonomy" id="1714264"/>
    <lineage>
        <taxon>Bacteria</taxon>
        <taxon>Bacillati</taxon>
        <taxon>Bacillota</taxon>
        <taxon>Bacilli</taxon>
        <taxon>Bacillales</taxon>
        <taxon>Bacillaceae</taxon>
        <taxon>Domibacillus</taxon>
    </lineage>
</organism>
<comment type="similarity">
    <text evidence="2">Belongs to the UPF0719 family.</text>
</comment>
<evidence type="ECO:0000256" key="3">
    <source>
        <dbReference type="ARBA" id="ARBA00022475"/>
    </source>
</evidence>
<keyword evidence="4 7" id="KW-0812">Transmembrane</keyword>
<sequence length="131" mass="14564">MNSFLLTFYYYAIAIAVVVIGLVIFELMTKKYKDWEEIKGRNTAVALSIGGKIIGICIILMFSIFHNDTIIETVYWGLFGMVLQLVAYVLFEIFSRTFSVEEQLKEGNIAVGIISFSVSVGLAFVIGASIS</sequence>
<keyword evidence="6 7" id="KW-0472">Membrane</keyword>
<proteinExistence type="inferred from homology"/>
<dbReference type="GO" id="GO:0005886">
    <property type="term" value="C:plasma membrane"/>
    <property type="evidence" value="ECO:0007669"/>
    <property type="project" value="UniProtKB-SubCell"/>
</dbReference>
<dbReference type="STRING" id="1714264.BTO30_11665"/>
<gene>
    <name evidence="8" type="ORF">BTO30_11665</name>
</gene>
<dbReference type="Pfam" id="PF03994">
    <property type="entry name" value="DUF350"/>
    <property type="match status" value="1"/>
</dbReference>
<dbReference type="OrthoDB" id="2678278at2"/>
<feature type="transmembrane region" description="Helical" evidence="7">
    <location>
        <begin position="107"/>
        <end position="130"/>
    </location>
</feature>
<evidence type="ECO:0008006" key="10">
    <source>
        <dbReference type="Google" id="ProtNLM"/>
    </source>
</evidence>
<keyword evidence="5 7" id="KW-1133">Transmembrane helix</keyword>
<dbReference type="Proteomes" id="UP000185568">
    <property type="component" value="Unassembled WGS sequence"/>
</dbReference>
<evidence type="ECO:0000256" key="4">
    <source>
        <dbReference type="ARBA" id="ARBA00022692"/>
    </source>
</evidence>
<dbReference type="AlphaFoldDB" id="A0A1Q8Q413"/>
<evidence type="ECO:0000256" key="6">
    <source>
        <dbReference type="ARBA" id="ARBA00023136"/>
    </source>
</evidence>
<dbReference type="EMBL" id="MSDU01000025">
    <property type="protein sequence ID" value="OLN22067.1"/>
    <property type="molecule type" value="Genomic_DNA"/>
</dbReference>
<accession>A0A1Q8Q413</accession>
<evidence type="ECO:0000256" key="2">
    <source>
        <dbReference type="ARBA" id="ARBA00005779"/>
    </source>
</evidence>
<reference evidence="8 9" key="1">
    <citation type="submission" date="2016-12" db="EMBL/GenBank/DDBJ databases">
        <title>Domibacillus antri genome sequencing.</title>
        <authorList>
            <person name="Verma A."/>
            <person name="Krishnamurthi S."/>
        </authorList>
    </citation>
    <scope>NUCLEOTIDE SEQUENCE [LARGE SCALE GENOMIC DNA]</scope>
    <source>
        <strain evidence="8 9">XD80</strain>
    </source>
</reference>
<keyword evidence="9" id="KW-1185">Reference proteome</keyword>
<dbReference type="InterPro" id="IPR007140">
    <property type="entry name" value="DUF350"/>
</dbReference>
<evidence type="ECO:0000256" key="7">
    <source>
        <dbReference type="SAM" id="Phobius"/>
    </source>
</evidence>
<dbReference type="RefSeq" id="WP_075398909.1">
    <property type="nucleotide sequence ID" value="NZ_MSDU01000025.1"/>
</dbReference>
<keyword evidence="3" id="KW-1003">Cell membrane</keyword>
<dbReference type="PANTHER" id="PTHR40043">
    <property type="entry name" value="UPF0719 INNER MEMBRANE PROTEIN YJFL"/>
    <property type="match status" value="1"/>
</dbReference>
<dbReference type="PANTHER" id="PTHR40043:SF1">
    <property type="entry name" value="UPF0719 INNER MEMBRANE PROTEIN YJFL"/>
    <property type="match status" value="1"/>
</dbReference>
<evidence type="ECO:0000313" key="8">
    <source>
        <dbReference type="EMBL" id="OLN22067.1"/>
    </source>
</evidence>
<comment type="subcellular location">
    <subcellularLocation>
        <location evidence="1">Cell membrane</location>
        <topology evidence="1">Multi-pass membrane protein</topology>
    </subcellularLocation>
</comment>
<feature type="transmembrane region" description="Helical" evidence="7">
    <location>
        <begin position="45"/>
        <end position="67"/>
    </location>
</feature>
<evidence type="ECO:0000256" key="1">
    <source>
        <dbReference type="ARBA" id="ARBA00004651"/>
    </source>
</evidence>
<evidence type="ECO:0000256" key="5">
    <source>
        <dbReference type="ARBA" id="ARBA00022989"/>
    </source>
</evidence>
<protein>
    <recommendedName>
        <fullName evidence="10">DUF350 domain-containing protein</fullName>
    </recommendedName>
</protein>